<dbReference type="Proteomes" id="UP000184314">
    <property type="component" value="Unassembled WGS sequence"/>
</dbReference>
<dbReference type="OrthoDB" id="9810103at2"/>
<evidence type="ECO:0000313" key="10">
    <source>
        <dbReference type="Proteomes" id="UP000184314"/>
    </source>
</evidence>
<comment type="similarity">
    <text evidence="2 7">Belongs to the ExbD/TolR family.</text>
</comment>
<keyword evidence="7" id="KW-0653">Protein transport</keyword>
<keyword evidence="7" id="KW-0813">Transport</keyword>
<comment type="subcellular location">
    <subcellularLocation>
        <location evidence="1">Cell membrane</location>
        <topology evidence="1">Single-pass membrane protein</topology>
    </subcellularLocation>
    <subcellularLocation>
        <location evidence="7">Cell membrane</location>
        <topology evidence="7">Single-pass type II membrane protein</topology>
    </subcellularLocation>
</comment>
<evidence type="ECO:0000256" key="2">
    <source>
        <dbReference type="ARBA" id="ARBA00005811"/>
    </source>
</evidence>
<evidence type="ECO:0000256" key="7">
    <source>
        <dbReference type="RuleBase" id="RU003879"/>
    </source>
</evidence>
<keyword evidence="6 8" id="KW-0472">Membrane</keyword>
<evidence type="ECO:0000256" key="8">
    <source>
        <dbReference type="SAM" id="Phobius"/>
    </source>
</evidence>
<protein>
    <submittedName>
        <fullName evidence="9">Biopolymer transport protein ExbD</fullName>
    </submittedName>
</protein>
<dbReference type="EMBL" id="FQZX01000001">
    <property type="protein sequence ID" value="SHJ73699.1"/>
    <property type="molecule type" value="Genomic_DNA"/>
</dbReference>
<organism evidence="9 10">
    <name type="scientific">Maribacter aquivivus</name>
    <dbReference type="NCBI Taxonomy" id="228958"/>
    <lineage>
        <taxon>Bacteria</taxon>
        <taxon>Pseudomonadati</taxon>
        <taxon>Bacteroidota</taxon>
        <taxon>Flavobacteriia</taxon>
        <taxon>Flavobacteriales</taxon>
        <taxon>Flavobacteriaceae</taxon>
        <taxon>Maribacter</taxon>
    </lineage>
</organism>
<keyword evidence="5 8" id="KW-1133">Transmembrane helix</keyword>
<evidence type="ECO:0000256" key="6">
    <source>
        <dbReference type="ARBA" id="ARBA00023136"/>
    </source>
</evidence>
<dbReference type="GO" id="GO:0022857">
    <property type="term" value="F:transmembrane transporter activity"/>
    <property type="evidence" value="ECO:0007669"/>
    <property type="project" value="InterPro"/>
</dbReference>
<dbReference type="GO" id="GO:0005886">
    <property type="term" value="C:plasma membrane"/>
    <property type="evidence" value="ECO:0007669"/>
    <property type="project" value="UniProtKB-SubCell"/>
</dbReference>
<accession>A0A1M6LR79</accession>
<dbReference type="GO" id="GO:0015031">
    <property type="term" value="P:protein transport"/>
    <property type="evidence" value="ECO:0007669"/>
    <property type="project" value="UniProtKB-KW"/>
</dbReference>
<proteinExistence type="inferred from homology"/>
<keyword evidence="3" id="KW-1003">Cell membrane</keyword>
<evidence type="ECO:0000256" key="1">
    <source>
        <dbReference type="ARBA" id="ARBA00004162"/>
    </source>
</evidence>
<dbReference type="RefSeq" id="WP_073242247.1">
    <property type="nucleotide sequence ID" value="NZ_FQZX01000001.1"/>
</dbReference>
<keyword evidence="10" id="KW-1185">Reference proteome</keyword>
<evidence type="ECO:0000256" key="5">
    <source>
        <dbReference type="ARBA" id="ARBA00022989"/>
    </source>
</evidence>
<dbReference type="AlphaFoldDB" id="A0A1M6LR79"/>
<name>A0A1M6LR79_9FLAO</name>
<dbReference type="InterPro" id="IPR003400">
    <property type="entry name" value="ExbD"/>
</dbReference>
<gene>
    <name evidence="9" type="ORF">SAMN04488007_1263</name>
</gene>
<evidence type="ECO:0000313" key="9">
    <source>
        <dbReference type="EMBL" id="SHJ73699.1"/>
    </source>
</evidence>
<dbReference type="STRING" id="228958.SAMN04488007_1263"/>
<evidence type="ECO:0000256" key="3">
    <source>
        <dbReference type="ARBA" id="ARBA00022475"/>
    </source>
</evidence>
<reference evidence="10" key="1">
    <citation type="submission" date="2016-11" db="EMBL/GenBank/DDBJ databases">
        <authorList>
            <person name="Varghese N."/>
            <person name="Submissions S."/>
        </authorList>
    </citation>
    <scope>NUCLEOTIDE SEQUENCE [LARGE SCALE GENOMIC DNA]</scope>
    <source>
        <strain evidence="10">DSM 16478</strain>
    </source>
</reference>
<feature type="transmembrane region" description="Helical" evidence="8">
    <location>
        <begin position="21"/>
        <end position="38"/>
    </location>
</feature>
<keyword evidence="4 7" id="KW-0812">Transmembrane</keyword>
<dbReference type="Pfam" id="PF02472">
    <property type="entry name" value="ExbD"/>
    <property type="match status" value="1"/>
</dbReference>
<evidence type="ECO:0000256" key="4">
    <source>
        <dbReference type="ARBA" id="ARBA00022692"/>
    </source>
</evidence>
<sequence>MIKFNKYRSSKSLPPISTASLPDIVFILLFFFMTVTVMKNQNLLVENTLPTATETEKLDKKDRVIEIYVGKPTAEAKANLGDEPRIQMDNKFITVGEVGDYALQALSSMPEHLKSVATVSIKADIGVKMGIIEDLKSELRMVNLLKINYTTYEGTAVDNL</sequence>